<comment type="subcellular location">
    <subcellularLocation>
        <location evidence="1">Membrane</location>
        <topology evidence="1">Single-pass membrane protein</topology>
    </subcellularLocation>
</comment>
<dbReference type="GO" id="GO:0030968">
    <property type="term" value="P:endoplasmic reticulum unfolded protein response"/>
    <property type="evidence" value="ECO:0007669"/>
    <property type="project" value="TreeGrafter"/>
</dbReference>
<dbReference type="EMBL" id="VIIS01000891">
    <property type="protein sequence ID" value="KAF0303994.1"/>
    <property type="molecule type" value="Genomic_DNA"/>
</dbReference>
<dbReference type="GO" id="GO:0016020">
    <property type="term" value="C:membrane"/>
    <property type="evidence" value="ECO:0007669"/>
    <property type="project" value="UniProtKB-SubCell"/>
</dbReference>
<gene>
    <name evidence="11" type="primary">Atf6_1</name>
    <name evidence="11" type="ORF">FJT64_000301</name>
</gene>
<evidence type="ECO:0000256" key="5">
    <source>
        <dbReference type="ARBA" id="ARBA00023163"/>
    </source>
</evidence>
<name>A0A6A4WJL6_AMPAM</name>
<feature type="compositionally biased region" description="Acidic residues" evidence="8">
    <location>
        <begin position="27"/>
        <end position="38"/>
    </location>
</feature>
<feature type="region of interest" description="Disordered" evidence="8">
    <location>
        <begin position="574"/>
        <end position="599"/>
    </location>
</feature>
<evidence type="ECO:0000259" key="10">
    <source>
        <dbReference type="PROSITE" id="PS50217"/>
    </source>
</evidence>
<dbReference type="SUPFAM" id="SSF57959">
    <property type="entry name" value="Leucine zipper domain"/>
    <property type="match status" value="1"/>
</dbReference>
<evidence type="ECO:0000256" key="6">
    <source>
        <dbReference type="ARBA" id="ARBA00023242"/>
    </source>
</evidence>
<keyword evidence="3" id="KW-0805">Transcription regulation</keyword>
<dbReference type="GO" id="GO:0005634">
    <property type="term" value="C:nucleus"/>
    <property type="evidence" value="ECO:0007669"/>
    <property type="project" value="TreeGrafter"/>
</dbReference>
<evidence type="ECO:0000256" key="3">
    <source>
        <dbReference type="ARBA" id="ARBA00023015"/>
    </source>
</evidence>
<dbReference type="GO" id="GO:0000978">
    <property type="term" value="F:RNA polymerase II cis-regulatory region sequence-specific DNA binding"/>
    <property type="evidence" value="ECO:0007669"/>
    <property type="project" value="TreeGrafter"/>
</dbReference>
<comment type="caution">
    <text evidence="11">The sequence shown here is derived from an EMBL/GenBank/DDBJ whole genome shotgun (WGS) entry which is preliminary data.</text>
</comment>
<keyword evidence="7" id="KW-0175">Coiled coil</keyword>
<feature type="coiled-coil region" evidence="7">
    <location>
        <begin position="329"/>
        <end position="370"/>
    </location>
</feature>
<accession>A0A6A4WJL6</accession>
<keyword evidence="6" id="KW-0539">Nucleus</keyword>
<evidence type="ECO:0000313" key="12">
    <source>
        <dbReference type="Proteomes" id="UP000440578"/>
    </source>
</evidence>
<evidence type="ECO:0000313" key="11">
    <source>
        <dbReference type="EMBL" id="KAF0303994.1"/>
    </source>
</evidence>
<dbReference type="AlphaFoldDB" id="A0A6A4WJL6"/>
<evidence type="ECO:0000256" key="9">
    <source>
        <dbReference type="SAM" id="Phobius"/>
    </source>
</evidence>
<evidence type="ECO:0000256" key="8">
    <source>
        <dbReference type="SAM" id="MobiDB-lite"/>
    </source>
</evidence>
<dbReference type="SUPFAM" id="SSF53850">
    <property type="entry name" value="Periplasmic binding protein-like II"/>
    <property type="match status" value="1"/>
</dbReference>
<dbReference type="SMART" id="SM00338">
    <property type="entry name" value="BRLZ"/>
    <property type="match status" value="1"/>
</dbReference>
<protein>
    <submittedName>
        <fullName evidence="11">Cyclic AMP-dependent transcription factor ATF-6 alpha</fullName>
    </submittedName>
</protein>
<feature type="region of interest" description="Disordered" evidence="8">
    <location>
        <begin position="118"/>
        <end position="146"/>
    </location>
</feature>
<dbReference type="InterPro" id="IPR046347">
    <property type="entry name" value="bZIP_sf"/>
</dbReference>
<feature type="domain" description="BZIP" evidence="10">
    <location>
        <begin position="311"/>
        <end position="374"/>
    </location>
</feature>
<feature type="region of interest" description="Disordered" evidence="8">
    <location>
        <begin position="12"/>
        <end position="38"/>
    </location>
</feature>
<feature type="region of interest" description="Disordered" evidence="8">
    <location>
        <begin position="256"/>
        <end position="306"/>
    </location>
</feature>
<comment type="similarity">
    <text evidence="2">Belongs to the bZIP family. ATF subfamily.</text>
</comment>
<dbReference type="EMBL" id="VIIS01000891">
    <property type="protein sequence ID" value="KAF0303995.1"/>
    <property type="molecule type" value="Genomic_DNA"/>
</dbReference>
<keyword evidence="5" id="KW-0804">Transcription</keyword>
<keyword evidence="9" id="KW-0472">Membrane</keyword>
<feature type="transmembrane region" description="Helical" evidence="9">
    <location>
        <begin position="1128"/>
        <end position="1151"/>
    </location>
</feature>
<evidence type="ECO:0000256" key="7">
    <source>
        <dbReference type="SAM" id="Coils"/>
    </source>
</evidence>
<feature type="compositionally biased region" description="Low complexity" evidence="8">
    <location>
        <begin position="256"/>
        <end position="274"/>
    </location>
</feature>
<evidence type="ECO:0000256" key="4">
    <source>
        <dbReference type="ARBA" id="ARBA00023125"/>
    </source>
</evidence>
<reference evidence="11 12" key="1">
    <citation type="submission" date="2019-07" db="EMBL/GenBank/DDBJ databases">
        <title>Draft genome assembly of a fouling barnacle, Amphibalanus amphitrite (Darwin, 1854): The first reference genome for Thecostraca.</title>
        <authorList>
            <person name="Kim W."/>
        </authorList>
    </citation>
    <scope>NUCLEOTIDE SEQUENCE [LARGE SCALE GENOMIC DNA]</scope>
    <source>
        <strain evidence="11">SNU_AA5</strain>
        <tissue evidence="11">Soma without cirri and trophi</tissue>
    </source>
</reference>
<evidence type="ECO:0000256" key="1">
    <source>
        <dbReference type="ARBA" id="ARBA00004167"/>
    </source>
</evidence>
<dbReference type="InterPro" id="IPR051882">
    <property type="entry name" value="ATF_bZIP_TF"/>
</dbReference>
<dbReference type="Pfam" id="PF00170">
    <property type="entry name" value="bZIP_1"/>
    <property type="match status" value="1"/>
</dbReference>
<keyword evidence="9" id="KW-0812">Transmembrane</keyword>
<keyword evidence="9" id="KW-1133">Transmembrane helix</keyword>
<dbReference type="Proteomes" id="UP000440578">
    <property type="component" value="Unassembled WGS sequence"/>
</dbReference>
<dbReference type="PANTHER" id="PTHR46164:SF3">
    <property type="entry name" value="ATF6, ISOFORM C"/>
    <property type="match status" value="1"/>
</dbReference>
<dbReference type="PROSITE" id="PS50217">
    <property type="entry name" value="BZIP"/>
    <property type="match status" value="1"/>
</dbReference>
<feature type="region of interest" description="Disordered" evidence="8">
    <location>
        <begin position="218"/>
        <end position="237"/>
    </location>
</feature>
<feature type="compositionally biased region" description="Low complexity" evidence="8">
    <location>
        <begin position="294"/>
        <end position="304"/>
    </location>
</feature>
<keyword evidence="12" id="KW-1185">Reference proteome</keyword>
<evidence type="ECO:0000256" key="2">
    <source>
        <dbReference type="ARBA" id="ARBA00009050"/>
    </source>
</evidence>
<dbReference type="InterPro" id="IPR004827">
    <property type="entry name" value="bZIP"/>
</dbReference>
<sequence>MRSLYSINQVHCSSVSNKERSQSSSESNDDDRNDDIDDSFANFLKESIFDQNPPSGSYDNVMDEAMSDIFSPSRTSMESGLLSDDMLFLAPGGPDLIEGAPDATIDLGHLCPEIADLADYPGGMKPEPRSPPSPGGSDSGVESYSVGFEYCDSPPVTPPQATVTASPPAAIIQVIKQEAAAASQPLQIDTTPQQVICFDSGSNQSSQILPMSRRLQPKGTPLRPAPSVILPQNVSPGSSSTTYIITTPAAAAPAAAPRPAAVIKPRPSGGVPAGRPRPAPAASPDDGYPKARPLPRTVTVPPTRENMDPRALKRQERIIKNRMAACLSRKKKKDQFSEMEARVKEVEQDNGRLREENAQLHRRVAQLQAEVEMLRGGLQAPASPPPSSPRRPLLLLSVLLLASLNLAPLGPLSLSPELSGGGGLDGGAVNRAPGGRTLLWAPAPSDAEADLNDLVEAVNASSGYMCPKYVNQTEARSVRAAELQLYDRWFGAYGAFLDAIERRDDTFYVVSFNGDHLLLPALSHNQTQRPRMSLLLPSLPLNESMRAPEHYVAMMQIDCEVVNTKLLHIHESAIPTPPSNHSAPTGGRHSGDGTSRLNDTGAARAMDALSEPAVCRCAAELVARLHWGSVSLQAPPGAALLLAPLLLAVARRGVFVSVAPDAERAADGAVLPTDSLAAVANGRGRPLLVLALRGATERRLVGLLRPLGGALVYDVLSGAVYRTARYADVGPPVQRLGTCHRRVVRLSDDIGRPSPIGWQDLRLVNTTIKAVSYKSFANVDVAGFGLTLSLSDMMKVLEHKMLFKLRYFDSRQMTYDEALKNVGNGTLQTAVDYFLALPERLPYLSFPLYLGKVHICLFFGQPPAVSRASLLGGPFAEAAGRLLLVGLTLLLVLLSYLATRGGSSGGPAGSWLQAVALFSNQGLAARPGRLWQLVAAGVGCLAALLTAQLYTAGLLSRVTTEVTELPFKQLDDVLDAPGWQWAFPKSTATETVLLRSYQPGANFAESTVTLRDKPSMNFPKIFLKKSEAEKFAFFYDNIEIEQRCDWKACPKLCYHPQVLATYGYSVPFRRDDPTVPAWYVAFLRLWETGIFSRLKRHNEPRLEGVQLACDVEPRPRQHYAPLGLEQCVAAFTLLLGGAALACGLLLCELAIARLKSNHSPA</sequence>
<keyword evidence="4" id="KW-0238">DNA-binding</keyword>
<dbReference type="GO" id="GO:0000981">
    <property type="term" value="F:DNA-binding transcription factor activity, RNA polymerase II-specific"/>
    <property type="evidence" value="ECO:0007669"/>
    <property type="project" value="TreeGrafter"/>
</dbReference>
<dbReference type="Gene3D" id="1.20.5.170">
    <property type="match status" value="1"/>
</dbReference>
<dbReference type="OrthoDB" id="644067at2759"/>
<organism evidence="11 12">
    <name type="scientific">Amphibalanus amphitrite</name>
    <name type="common">Striped barnacle</name>
    <name type="synonym">Balanus amphitrite</name>
    <dbReference type="NCBI Taxonomy" id="1232801"/>
    <lineage>
        <taxon>Eukaryota</taxon>
        <taxon>Metazoa</taxon>
        <taxon>Ecdysozoa</taxon>
        <taxon>Arthropoda</taxon>
        <taxon>Crustacea</taxon>
        <taxon>Multicrustacea</taxon>
        <taxon>Cirripedia</taxon>
        <taxon>Thoracica</taxon>
        <taxon>Thoracicalcarea</taxon>
        <taxon>Balanomorpha</taxon>
        <taxon>Balanoidea</taxon>
        <taxon>Balanidae</taxon>
        <taxon>Amphibalaninae</taxon>
        <taxon>Amphibalanus</taxon>
    </lineage>
</organism>
<proteinExistence type="inferred from homology"/>
<dbReference type="PANTHER" id="PTHR46164">
    <property type="entry name" value="ATF6, ISOFORM C"/>
    <property type="match status" value="1"/>
</dbReference>